<dbReference type="PANTHER" id="PTHR35891">
    <property type="entry name" value="THIOL:DISULFIDE INTERCHANGE PROTEIN DSBA"/>
    <property type="match status" value="1"/>
</dbReference>
<dbReference type="InterPro" id="IPR013766">
    <property type="entry name" value="Thioredoxin_domain"/>
</dbReference>
<evidence type="ECO:0000256" key="5">
    <source>
        <dbReference type="ARBA" id="ARBA00023157"/>
    </source>
</evidence>
<evidence type="ECO:0000259" key="10">
    <source>
        <dbReference type="PROSITE" id="PS51352"/>
    </source>
</evidence>
<keyword evidence="3 9" id="KW-0732">Signal</keyword>
<dbReference type="GO" id="GO:0015036">
    <property type="term" value="F:disulfide oxidoreductase activity"/>
    <property type="evidence" value="ECO:0007669"/>
    <property type="project" value="UniProtKB-ARBA"/>
</dbReference>
<keyword evidence="5 7" id="KW-1015">Disulfide bond</keyword>
<keyword evidence="4 7" id="KW-0574">Periplasm</keyword>
<feature type="signal peptide" evidence="9">
    <location>
        <begin position="1"/>
        <end position="22"/>
    </location>
</feature>
<protein>
    <recommendedName>
        <fullName evidence="7">Thiol:disulfide interchange protein</fullName>
    </recommendedName>
</protein>
<proteinExistence type="inferred from homology"/>
<dbReference type="Pfam" id="PF01323">
    <property type="entry name" value="DSBA"/>
    <property type="match status" value="1"/>
</dbReference>
<dbReference type="PANTHER" id="PTHR35891:SF2">
    <property type="entry name" value="THIOL:DISULFIDE INTERCHANGE PROTEIN DSBA"/>
    <property type="match status" value="1"/>
</dbReference>
<dbReference type="AlphaFoldDB" id="A0AAW7DVR4"/>
<dbReference type="GO" id="GO:0042597">
    <property type="term" value="C:periplasmic space"/>
    <property type="evidence" value="ECO:0007669"/>
    <property type="project" value="UniProtKB-SubCell"/>
</dbReference>
<keyword evidence="6" id="KW-0676">Redox-active center</keyword>
<evidence type="ECO:0000256" key="8">
    <source>
        <dbReference type="PIRSR" id="PIRSR001488-1"/>
    </source>
</evidence>
<name>A0AAW7DVR4_9GAMM</name>
<dbReference type="InterPro" id="IPR001853">
    <property type="entry name" value="DSBA-like_thioredoxin_dom"/>
</dbReference>
<feature type="chain" id="PRO_5043723123" description="Thiol:disulfide interchange protein" evidence="9">
    <location>
        <begin position="23"/>
        <end position="214"/>
    </location>
</feature>
<dbReference type="SUPFAM" id="SSF52833">
    <property type="entry name" value="Thioredoxin-like"/>
    <property type="match status" value="1"/>
</dbReference>
<sequence>MRKLLLSSFLATSCLFGAQALAVEPVAGTNYVVLESPVAVSKKDQIEVVELFWYGCPHCYQLEPTLNPWVEQLPEDVNFVKMPAMFGGAWDVHGQLFYTLQALKVEQKVHDRVFDALHNKKQRLANAKEIARFLEADGIDQDTFNKTWNSFGVKSQMEKARQQAMAYQVQGVPALVINGKYRFDIGMAGGLTETTELADALIAQERQATESEQE</sequence>
<reference evidence="11" key="1">
    <citation type="submission" date="2020-06" db="EMBL/GenBank/DDBJ databases">
        <authorList>
            <person name="Dong N."/>
        </authorList>
    </citation>
    <scope>NUCLEOTIDE SEQUENCE</scope>
    <source>
        <strain evidence="11">DF46-2-2</strain>
    </source>
</reference>
<dbReference type="RefSeq" id="WP_286594051.1">
    <property type="nucleotide sequence ID" value="NZ_JACANB010000005.1"/>
</dbReference>
<dbReference type="PROSITE" id="PS00194">
    <property type="entry name" value="THIOREDOXIN_1"/>
    <property type="match status" value="1"/>
</dbReference>
<evidence type="ECO:0000313" key="11">
    <source>
        <dbReference type="EMBL" id="MDM1696791.1"/>
    </source>
</evidence>
<reference evidence="11" key="2">
    <citation type="journal article" date="2022" name="Sci. Total Environ.">
        <title>Prevalence, transmission, and molecular epidemiology of tet(X)-positive bacteria among humans, animals, and environmental niches in China: An epidemiological, and genomic-based study.</title>
        <authorList>
            <person name="Dong N."/>
            <person name="Zeng Y."/>
            <person name="Cai C."/>
            <person name="Sun C."/>
            <person name="Lu J."/>
            <person name="Liu C."/>
            <person name="Zhou H."/>
            <person name="Sun Q."/>
            <person name="Shu L."/>
            <person name="Wang H."/>
            <person name="Wang Y."/>
            <person name="Wang S."/>
            <person name="Wu C."/>
            <person name="Chan E.W."/>
            <person name="Chen G."/>
            <person name="Shen Z."/>
            <person name="Chen S."/>
            <person name="Zhang R."/>
        </authorList>
    </citation>
    <scope>NUCLEOTIDE SEQUENCE</scope>
    <source>
        <strain evidence="11">DF46-2-2</strain>
    </source>
</reference>
<dbReference type="PROSITE" id="PS51352">
    <property type="entry name" value="THIOREDOXIN_2"/>
    <property type="match status" value="1"/>
</dbReference>
<dbReference type="InterPro" id="IPR036249">
    <property type="entry name" value="Thioredoxin-like_sf"/>
</dbReference>
<evidence type="ECO:0000256" key="4">
    <source>
        <dbReference type="ARBA" id="ARBA00022764"/>
    </source>
</evidence>
<evidence type="ECO:0000256" key="7">
    <source>
        <dbReference type="PIRNR" id="PIRNR001488"/>
    </source>
</evidence>
<dbReference type="InterPro" id="IPR023205">
    <property type="entry name" value="DsbA/DsbL"/>
</dbReference>
<dbReference type="InterPro" id="IPR017937">
    <property type="entry name" value="Thioredoxin_CS"/>
</dbReference>
<dbReference type="PIRSF" id="PIRSF001488">
    <property type="entry name" value="Tdi_protein"/>
    <property type="match status" value="1"/>
</dbReference>
<dbReference type="EMBL" id="JACANB010000005">
    <property type="protein sequence ID" value="MDM1696791.1"/>
    <property type="molecule type" value="Genomic_DNA"/>
</dbReference>
<evidence type="ECO:0000256" key="9">
    <source>
        <dbReference type="SAM" id="SignalP"/>
    </source>
</evidence>
<dbReference type="CDD" id="cd03019">
    <property type="entry name" value="DsbA_DsbA"/>
    <property type="match status" value="1"/>
</dbReference>
<comment type="caution">
    <text evidence="11">The sequence shown here is derived from an EMBL/GenBank/DDBJ whole genome shotgun (WGS) entry which is preliminary data.</text>
</comment>
<organism evidence="11 12">
    <name type="scientific">Thiopseudomonas alkaliphila</name>
    <dbReference type="NCBI Taxonomy" id="1697053"/>
    <lineage>
        <taxon>Bacteria</taxon>
        <taxon>Pseudomonadati</taxon>
        <taxon>Pseudomonadota</taxon>
        <taxon>Gammaproteobacteria</taxon>
        <taxon>Pseudomonadales</taxon>
        <taxon>Pseudomonadaceae</taxon>
        <taxon>Thiopseudomonas</taxon>
    </lineage>
</organism>
<dbReference type="InterPro" id="IPR050824">
    <property type="entry name" value="Thiol_disulfide_DsbA"/>
</dbReference>
<evidence type="ECO:0000256" key="2">
    <source>
        <dbReference type="ARBA" id="ARBA00005791"/>
    </source>
</evidence>
<evidence type="ECO:0000256" key="1">
    <source>
        <dbReference type="ARBA" id="ARBA00004418"/>
    </source>
</evidence>
<dbReference type="Gene3D" id="3.40.30.10">
    <property type="entry name" value="Glutaredoxin"/>
    <property type="match status" value="1"/>
</dbReference>
<comment type="subcellular location">
    <subcellularLocation>
        <location evidence="1 7">Periplasm</location>
    </subcellularLocation>
</comment>
<dbReference type="Proteomes" id="UP001173465">
    <property type="component" value="Unassembled WGS sequence"/>
</dbReference>
<gene>
    <name evidence="11" type="ORF">HX099_08990</name>
</gene>
<feature type="domain" description="Thioredoxin" evidence="10">
    <location>
        <begin position="14"/>
        <end position="166"/>
    </location>
</feature>
<evidence type="ECO:0000256" key="3">
    <source>
        <dbReference type="ARBA" id="ARBA00022729"/>
    </source>
</evidence>
<feature type="disulfide bond" description="Redox-active" evidence="8">
    <location>
        <begin position="56"/>
        <end position="59"/>
    </location>
</feature>
<comment type="similarity">
    <text evidence="2">Belongs to the thioredoxin family. DsbA subfamily.</text>
</comment>
<accession>A0AAW7DVR4</accession>
<evidence type="ECO:0000313" key="12">
    <source>
        <dbReference type="Proteomes" id="UP001173465"/>
    </source>
</evidence>
<evidence type="ECO:0000256" key="6">
    <source>
        <dbReference type="ARBA" id="ARBA00023284"/>
    </source>
</evidence>